<gene>
    <name evidence="1" type="ORF">ACFQDO_07520</name>
</gene>
<accession>A0ABW1JCC4</accession>
<reference evidence="2" key="1">
    <citation type="journal article" date="2019" name="Int. J. Syst. Evol. Microbiol.">
        <title>The Global Catalogue of Microorganisms (GCM) 10K type strain sequencing project: providing services to taxonomists for standard genome sequencing and annotation.</title>
        <authorList>
            <consortium name="The Broad Institute Genomics Platform"/>
            <consortium name="The Broad Institute Genome Sequencing Center for Infectious Disease"/>
            <person name="Wu L."/>
            <person name="Ma J."/>
        </authorList>
    </citation>
    <scope>NUCLEOTIDE SEQUENCE [LARGE SCALE GENOMIC DNA]</scope>
    <source>
        <strain evidence="2">KACC 14249</strain>
    </source>
</reference>
<organism evidence="1 2">
    <name type="scientific">Angustibacter luteus</name>
    <dbReference type="NCBI Taxonomy" id="658456"/>
    <lineage>
        <taxon>Bacteria</taxon>
        <taxon>Bacillati</taxon>
        <taxon>Actinomycetota</taxon>
        <taxon>Actinomycetes</taxon>
        <taxon>Kineosporiales</taxon>
        <taxon>Kineosporiaceae</taxon>
    </lineage>
</organism>
<dbReference type="Proteomes" id="UP001596189">
    <property type="component" value="Unassembled WGS sequence"/>
</dbReference>
<evidence type="ECO:0000313" key="2">
    <source>
        <dbReference type="Proteomes" id="UP001596189"/>
    </source>
</evidence>
<protein>
    <recommendedName>
        <fullName evidence="3">DUF1508 domain-containing protein</fullName>
    </recommendedName>
</protein>
<proteinExistence type="predicted"/>
<dbReference type="RefSeq" id="WP_345718439.1">
    <property type="nucleotide sequence ID" value="NZ_BAABFP010000008.1"/>
</dbReference>
<name>A0ABW1JCC4_9ACTN</name>
<dbReference type="EMBL" id="JBHSRD010000003">
    <property type="protein sequence ID" value="MFC6006977.1"/>
    <property type="molecule type" value="Genomic_DNA"/>
</dbReference>
<comment type="caution">
    <text evidence="1">The sequence shown here is derived from an EMBL/GenBank/DDBJ whole genome shotgun (WGS) entry which is preliminary data.</text>
</comment>
<keyword evidence="2" id="KW-1185">Reference proteome</keyword>
<evidence type="ECO:0008006" key="3">
    <source>
        <dbReference type="Google" id="ProtNLM"/>
    </source>
</evidence>
<sequence>MTDDGASVGFPEDLAGHYWAQLERTEPKGRWRFAVLDYQNNVLLTGLATSEQQAARIVRAWDQIIVSEFEGSEDPSID</sequence>
<evidence type="ECO:0000313" key="1">
    <source>
        <dbReference type="EMBL" id="MFC6006977.1"/>
    </source>
</evidence>